<evidence type="ECO:0000256" key="1">
    <source>
        <dbReference type="SAM" id="MobiDB-lite"/>
    </source>
</evidence>
<dbReference type="EMBL" id="BMAW01118755">
    <property type="protein sequence ID" value="GFT81364.1"/>
    <property type="molecule type" value="Genomic_DNA"/>
</dbReference>
<gene>
    <name evidence="2" type="ORF">NPIL_234041</name>
</gene>
<keyword evidence="3" id="KW-1185">Reference proteome</keyword>
<feature type="region of interest" description="Disordered" evidence="1">
    <location>
        <begin position="91"/>
        <end position="123"/>
    </location>
</feature>
<name>A0A8X6PU43_NEPPI</name>
<accession>A0A8X6PU43</accession>
<comment type="caution">
    <text evidence="2">The sequence shown here is derived from an EMBL/GenBank/DDBJ whole genome shotgun (WGS) entry which is preliminary data.</text>
</comment>
<dbReference type="AlphaFoldDB" id="A0A8X6PU43"/>
<protein>
    <submittedName>
        <fullName evidence="2">Uncharacterized protein</fullName>
    </submittedName>
</protein>
<reference evidence="2" key="1">
    <citation type="submission" date="2020-08" db="EMBL/GenBank/DDBJ databases">
        <title>Multicomponent nature underlies the extraordinary mechanical properties of spider dragline silk.</title>
        <authorList>
            <person name="Kono N."/>
            <person name="Nakamura H."/>
            <person name="Mori M."/>
            <person name="Yoshida Y."/>
            <person name="Ohtoshi R."/>
            <person name="Malay A.D."/>
            <person name="Moran D.A.P."/>
            <person name="Tomita M."/>
            <person name="Numata K."/>
            <person name="Arakawa K."/>
        </authorList>
    </citation>
    <scope>NUCLEOTIDE SEQUENCE</scope>
</reference>
<feature type="compositionally biased region" description="Low complexity" evidence="1">
    <location>
        <begin position="100"/>
        <end position="112"/>
    </location>
</feature>
<evidence type="ECO:0000313" key="2">
    <source>
        <dbReference type="EMBL" id="GFT81364.1"/>
    </source>
</evidence>
<organism evidence="2 3">
    <name type="scientific">Nephila pilipes</name>
    <name type="common">Giant wood spider</name>
    <name type="synonym">Nephila maculata</name>
    <dbReference type="NCBI Taxonomy" id="299642"/>
    <lineage>
        <taxon>Eukaryota</taxon>
        <taxon>Metazoa</taxon>
        <taxon>Ecdysozoa</taxon>
        <taxon>Arthropoda</taxon>
        <taxon>Chelicerata</taxon>
        <taxon>Arachnida</taxon>
        <taxon>Araneae</taxon>
        <taxon>Araneomorphae</taxon>
        <taxon>Entelegynae</taxon>
        <taxon>Araneoidea</taxon>
        <taxon>Nephilidae</taxon>
        <taxon>Nephila</taxon>
    </lineage>
</organism>
<proteinExistence type="predicted"/>
<dbReference type="Proteomes" id="UP000887013">
    <property type="component" value="Unassembled WGS sequence"/>
</dbReference>
<sequence length="153" mass="17474">MASETYFLSDQDINPVKVHPEHLFRKPTHQIALNENIPNRKSKLTQIPLNTPQSSSKILKDKCELESFLTLPIFTFTLDYSHPTRPVPNMDMNNEMDLHSSPASSPVSSPNPMTQEDSPYLTRQKAQEENQFLSVLLENTAATLSAYKNRRFL</sequence>
<evidence type="ECO:0000313" key="3">
    <source>
        <dbReference type="Proteomes" id="UP000887013"/>
    </source>
</evidence>